<keyword evidence="2" id="KW-1185">Reference proteome</keyword>
<dbReference type="RefSeq" id="WP_188817765.1">
    <property type="nucleotide sequence ID" value="NZ_BMLK01000002.1"/>
</dbReference>
<reference evidence="2" key="1">
    <citation type="journal article" date="2019" name="Int. J. Syst. Evol. Microbiol.">
        <title>The Global Catalogue of Microorganisms (GCM) 10K type strain sequencing project: providing services to taxonomists for standard genome sequencing and annotation.</title>
        <authorList>
            <consortium name="The Broad Institute Genomics Platform"/>
            <consortium name="The Broad Institute Genome Sequencing Center for Infectious Disease"/>
            <person name="Wu L."/>
            <person name="Ma J."/>
        </authorList>
    </citation>
    <scope>NUCLEOTIDE SEQUENCE [LARGE SCALE GENOMIC DNA]</scope>
    <source>
        <strain evidence="2">CGMCC 1.6784</strain>
    </source>
</reference>
<accession>A0ABQ2J8A7</accession>
<protein>
    <recommendedName>
        <fullName evidence="3">Bacterial surface antigen (D15) domain-containing protein</fullName>
    </recommendedName>
</protein>
<dbReference type="EMBL" id="BMLK01000002">
    <property type="protein sequence ID" value="GGN41694.1"/>
    <property type="molecule type" value="Genomic_DNA"/>
</dbReference>
<sequence length="398" mass="41578">MSNGNTIKGQPLVALLAILAGWIGGRAINWEAPRLSDAAAATLPQPWQQPVSSVGFVIDGRAGPQSLPARVLPHFGDAYPPASIAGQIIPGVGGYTGPYFAPAAPAVAAAGMARPHASRTIWRGPGSGLGESDRMFMPFDGLAWSDPGQHFYAPEFGSLRPVAAPQPVSPAPVPAAQRKSNRWSLDTWALLRRETGGGISPGVLPATYGGSQTGAVMRFRVDRTSPHWPSIYARTTTALGEVRENAAALGFSARPFPDVPLIAAVEGRMTDQIGGTRFQPAAFVYTLLPPAQLPGKLRSEAYVQAGYVGGRFSTAFADGQVRLDRGLFELGSIKGSLGGGVWGGAQKGAARLDIGPSAMLEFPLGNRMYGRAALDWRFRVAGNAQPGSGPAVTLSAGF</sequence>
<evidence type="ECO:0008006" key="3">
    <source>
        <dbReference type="Google" id="ProtNLM"/>
    </source>
</evidence>
<organism evidence="1 2">
    <name type="scientific">Novosphingobium indicum</name>
    <dbReference type="NCBI Taxonomy" id="462949"/>
    <lineage>
        <taxon>Bacteria</taxon>
        <taxon>Pseudomonadati</taxon>
        <taxon>Pseudomonadota</taxon>
        <taxon>Alphaproteobacteria</taxon>
        <taxon>Sphingomonadales</taxon>
        <taxon>Sphingomonadaceae</taxon>
        <taxon>Novosphingobium</taxon>
    </lineage>
</organism>
<evidence type="ECO:0000313" key="2">
    <source>
        <dbReference type="Proteomes" id="UP000605099"/>
    </source>
</evidence>
<evidence type="ECO:0000313" key="1">
    <source>
        <dbReference type="EMBL" id="GGN41694.1"/>
    </source>
</evidence>
<name>A0ABQ2J8A7_9SPHN</name>
<dbReference type="Proteomes" id="UP000605099">
    <property type="component" value="Unassembled WGS sequence"/>
</dbReference>
<gene>
    <name evidence="1" type="ORF">GCM10011349_04040</name>
</gene>
<proteinExistence type="predicted"/>
<comment type="caution">
    <text evidence="1">The sequence shown here is derived from an EMBL/GenBank/DDBJ whole genome shotgun (WGS) entry which is preliminary data.</text>
</comment>